<name>A0A2T1EDW4_9CYAN</name>
<dbReference type="PANTHER" id="PTHR34107:SF2">
    <property type="entry name" value="SLL0888 PROTEIN"/>
    <property type="match status" value="1"/>
</dbReference>
<gene>
    <name evidence="2" type="ORF">C7B82_07885</name>
</gene>
<dbReference type="CDD" id="cd06260">
    <property type="entry name" value="DUF820-like"/>
    <property type="match status" value="1"/>
</dbReference>
<dbReference type="EMBL" id="PVWK01000045">
    <property type="protein sequence ID" value="PSB30939.1"/>
    <property type="molecule type" value="Genomic_DNA"/>
</dbReference>
<dbReference type="OrthoDB" id="428427at2"/>
<proteinExistence type="predicted"/>
<dbReference type="Pfam" id="PF05685">
    <property type="entry name" value="Uma2"/>
    <property type="match status" value="1"/>
</dbReference>
<evidence type="ECO:0000313" key="2">
    <source>
        <dbReference type="EMBL" id="PSB30939.1"/>
    </source>
</evidence>
<dbReference type="SUPFAM" id="SSF52980">
    <property type="entry name" value="Restriction endonuclease-like"/>
    <property type="match status" value="1"/>
</dbReference>
<evidence type="ECO:0000259" key="1">
    <source>
        <dbReference type="Pfam" id="PF05685"/>
    </source>
</evidence>
<dbReference type="InterPro" id="IPR012296">
    <property type="entry name" value="Nuclease_put_TT1808"/>
</dbReference>
<protein>
    <recommendedName>
        <fullName evidence="1">Putative restriction endonuclease domain-containing protein</fullName>
    </recommendedName>
</protein>
<organism evidence="2 3">
    <name type="scientific">Stenomitos frigidus ULC18</name>
    <dbReference type="NCBI Taxonomy" id="2107698"/>
    <lineage>
        <taxon>Bacteria</taxon>
        <taxon>Bacillati</taxon>
        <taxon>Cyanobacteriota</taxon>
        <taxon>Cyanophyceae</taxon>
        <taxon>Leptolyngbyales</taxon>
        <taxon>Leptolyngbyaceae</taxon>
        <taxon>Stenomitos</taxon>
    </lineage>
</organism>
<evidence type="ECO:0000313" key="3">
    <source>
        <dbReference type="Proteomes" id="UP000239576"/>
    </source>
</evidence>
<keyword evidence="3" id="KW-1185">Reference proteome</keyword>
<dbReference type="Proteomes" id="UP000239576">
    <property type="component" value="Unassembled WGS sequence"/>
</dbReference>
<dbReference type="Gene3D" id="3.90.1570.10">
    <property type="entry name" value="tt1808, chain A"/>
    <property type="match status" value="1"/>
</dbReference>
<feature type="domain" description="Putative restriction endonuclease" evidence="1">
    <location>
        <begin position="11"/>
        <end position="194"/>
    </location>
</feature>
<comment type="caution">
    <text evidence="2">The sequence shown here is derived from an EMBL/GenBank/DDBJ whole genome shotgun (WGS) entry which is preliminary data.</text>
</comment>
<reference evidence="2 3" key="2">
    <citation type="submission" date="2018-03" db="EMBL/GenBank/DDBJ databases">
        <title>The ancient ancestry and fast evolution of plastids.</title>
        <authorList>
            <person name="Moore K.R."/>
            <person name="Magnabosco C."/>
            <person name="Momper L."/>
            <person name="Gold D.A."/>
            <person name="Bosak T."/>
            <person name="Fournier G.P."/>
        </authorList>
    </citation>
    <scope>NUCLEOTIDE SEQUENCE [LARGE SCALE GENOMIC DNA]</scope>
    <source>
        <strain evidence="2 3">ULC18</strain>
    </source>
</reference>
<dbReference type="InterPro" id="IPR008538">
    <property type="entry name" value="Uma2"/>
</dbReference>
<dbReference type="PANTHER" id="PTHR34107">
    <property type="entry name" value="SLL0198 PROTEIN-RELATED"/>
    <property type="match status" value="1"/>
</dbReference>
<dbReference type="AlphaFoldDB" id="A0A2T1EDW4"/>
<sequence length="202" mass="23386">MIAAIEKPMSFEEFVTWLPQDGRYELIDGIVFEMQPTGGHEDVTDLLSTTLTLEANRLQYPYKFPRRALIKAPSWNTGYLPDVLVVDRQTLAKEPLWQQEATITRGSTIKLVVEVVSTNWETDYARKFEDYETMGIQEYWLADYLGLGGTRYIGKPKQPTFSVYVLRDGEYQVKQFRGRERIESLTFPELTLTAEQVFRSGH</sequence>
<dbReference type="RefSeq" id="WP_106255758.1">
    <property type="nucleotide sequence ID" value="NZ_CAWNSW010000165.1"/>
</dbReference>
<reference evidence="3" key="1">
    <citation type="submission" date="2018-02" db="EMBL/GenBank/DDBJ databases">
        <authorList>
            <person name="Moore K."/>
            <person name="Momper L."/>
        </authorList>
    </citation>
    <scope>NUCLEOTIDE SEQUENCE [LARGE SCALE GENOMIC DNA]</scope>
    <source>
        <strain evidence="3">ULC18</strain>
    </source>
</reference>
<accession>A0A2T1EDW4</accession>
<dbReference type="InterPro" id="IPR011335">
    <property type="entry name" value="Restrct_endonuc-II-like"/>
</dbReference>